<feature type="coiled-coil region" evidence="1">
    <location>
        <begin position="12"/>
        <end position="61"/>
    </location>
</feature>
<name>A0ABM8C4F7_9BURK</name>
<proteinExistence type="predicted"/>
<dbReference type="Proteomes" id="UP001163336">
    <property type="component" value="Chromosome"/>
</dbReference>
<evidence type="ECO:0000256" key="1">
    <source>
        <dbReference type="SAM" id="Coils"/>
    </source>
</evidence>
<accession>A0ABM8C4F7</accession>
<keyword evidence="3" id="KW-1185">Reference proteome</keyword>
<evidence type="ECO:0000313" key="2">
    <source>
        <dbReference type="EMBL" id="BDT58090.1"/>
    </source>
</evidence>
<keyword evidence="1" id="KW-0175">Coiled coil</keyword>
<reference evidence="2" key="1">
    <citation type="submission" date="2022-11" db="EMBL/GenBank/DDBJ databases">
        <title>Isolation and characterization of PLA-degrading bacterium Massilia sp. from Antarctic soil.</title>
        <authorList>
            <person name="Sato K."/>
            <person name="Gomez-Fuentes C."/>
            <person name="Ahmad S.A."/>
            <person name="Zulkharnain A."/>
        </authorList>
    </citation>
    <scope>NUCLEOTIDE SEQUENCE</scope>
    <source>
        <strain evidence="2">N-3</strain>
    </source>
</reference>
<protein>
    <submittedName>
        <fullName evidence="2">Uncharacterized protein</fullName>
    </submittedName>
</protein>
<gene>
    <name evidence="2" type="ORF">MasN3_15840</name>
</gene>
<sequence length="170" mass="20937">MNFRRALAIAALVDYDNRRREREDRQREYEERRRRNHEEQRERLISNIERWEASMVRVQEKLQRTLYNRERNRERLSKALAYLDRLNSEKTKTWLERQHELSQTHRSVERRTEAKARIQSHEEKIRSVTEQIVLLNEWLREGNELEYGLRCRISELQSKISDGRYKLTGI</sequence>
<organism evidence="2 3">
    <name type="scientific">Massilia varians</name>
    <dbReference type="NCBI Taxonomy" id="457921"/>
    <lineage>
        <taxon>Bacteria</taxon>
        <taxon>Pseudomonadati</taxon>
        <taxon>Pseudomonadota</taxon>
        <taxon>Betaproteobacteria</taxon>
        <taxon>Burkholderiales</taxon>
        <taxon>Oxalobacteraceae</taxon>
        <taxon>Telluria group</taxon>
        <taxon>Massilia</taxon>
    </lineage>
</organism>
<dbReference type="EMBL" id="AP026966">
    <property type="protein sequence ID" value="BDT58090.1"/>
    <property type="molecule type" value="Genomic_DNA"/>
</dbReference>
<evidence type="ECO:0000313" key="3">
    <source>
        <dbReference type="Proteomes" id="UP001163336"/>
    </source>
</evidence>